<feature type="compositionally biased region" description="Polar residues" evidence="1">
    <location>
        <begin position="101"/>
        <end position="112"/>
    </location>
</feature>
<feature type="region of interest" description="Disordered" evidence="1">
    <location>
        <begin position="1"/>
        <end position="118"/>
    </location>
</feature>
<feature type="compositionally biased region" description="Basic residues" evidence="1">
    <location>
        <begin position="31"/>
        <end position="41"/>
    </location>
</feature>
<feature type="compositionally biased region" description="Basic and acidic residues" evidence="1">
    <location>
        <begin position="47"/>
        <end position="58"/>
    </location>
</feature>
<accession>A0A6U0UGT3</accession>
<reference evidence="3" key="1">
    <citation type="submission" date="2021-01" db="EMBL/GenBank/DDBJ databases">
        <authorList>
            <person name="Corre E."/>
            <person name="Pelletier E."/>
            <person name="Niang G."/>
            <person name="Scheremetjew M."/>
            <person name="Finn R."/>
            <person name="Kale V."/>
            <person name="Holt S."/>
            <person name="Cochrane G."/>
            <person name="Meng A."/>
            <person name="Brown T."/>
            <person name="Cohen L."/>
        </authorList>
    </citation>
    <scope>NUCLEOTIDE SEQUENCE</scope>
    <source>
        <strain evidence="3">CCMP2078</strain>
    </source>
</reference>
<feature type="compositionally biased region" description="Basic residues" evidence="1">
    <location>
        <begin position="59"/>
        <end position="68"/>
    </location>
</feature>
<sequence>MDVPSASQGQHPQGQALPANEWGFRDPKTIKLMRKRQRRLRGFASAAERRDKQKDPIRRLQRLQRAMKWRPSPLQRRPDSQQEPTTQVMAGIASEEGDKVSTASPITASSPGSPHWSDSLAALQDVKYPATPETSEVVRTRPSLPDVLRDTVTKSRSGYSGYSTSVTKR</sequence>
<dbReference type="EMBL" id="HBEA01006396">
    <property type="protein sequence ID" value="CAD8255414.1"/>
    <property type="molecule type" value="Transcribed_RNA"/>
</dbReference>
<feature type="region of interest" description="Disordered" evidence="1">
    <location>
        <begin position="130"/>
        <end position="169"/>
    </location>
</feature>
<dbReference type="EMBL" id="HBEA01006397">
    <property type="protein sequence ID" value="CAD8255415.1"/>
    <property type="molecule type" value="Transcribed_RNA"/>
</dbReference>
<name>A0A6U0UGT3_9STRA</name>
<proteinExistence type="predicted"/>
<gene>
    <name evidence="2" type="ORF">PPYR1160_LOCUS4906</name>
    <name evidence="3" type="ORF">PPYR1160_LOCUS4907</name>
</gene>
<organism evidence="3">
    <name type="scientific">Pinguiococcus pyrenoidosus</name>
    <dbReference type="NCBI Taxonomy" id="172671"/>
    <lineage>
        <taxon>Eukaryota</taxon>
        <taxon>Sar</taxon>
        <taxon>Stramenopiles</taxon>
        <taxon>Ochrophyta</taxon>
        <taxon>Pinguiophyceae</taxon>
        <taxon>Pinguiochrysidales</taxon>
        <taxon>Pinguiochrysidaceae</taxon>
        <taxon>Pinguiococcus</taxon>
    </lineage>
</organism>
<evidence type="ECO:0000256" key="1">
    <source>
        <dbReference type="SAM" id="MobiDB-lite"/>
    </source>
</evidence>
<protein>
    <submittedName>
        <fullName evidence="3">Uncharacterized protein</fullName>
    </submittedName>
</protein>
<feature type="compositionally biased region" description="Polar residues" evidence="1">
    <location>
        <begin position="154"/>
        <end position="169"/>
    </location>
</feature>
<evidence type="ECO:0000313" key="3">
    <source>
        <dbReference type="EMBL" id="CAD8255415.1"/>
    </source>
</evidence>
<feature type="compositionally biased region" description="Polar residues" evidence="1">
    <location>
        <begin position="1"/>
        <end position="13"/>
    </location>
</feature>
<dbReference type="AlphaFoldDB" id="A0A6U0UGT3"/>
<evidence type="ECO:0000313" key="2">
    <source>
        <dbReference type="EMBL" id="CAD8255414.1"/>
    </source>
</evidence>